<evidence type="ECO:0000313" key="3">
    <source>
        <dbReference type="Proteomes" id="UP001156560"/>
    </source>
</evidence>
<dbReference type="RefSeq" id="WP_029790209.1">
    <property type="nucleotide sequence ID" value="NZ_CP114194.1"/>
</dbReference>
<proteinExistence type="predicted"/>
<accession>A0AA47L5I1</accession>
<dbReference type="EMBL" id="CP114194">
    <property type="protein sequence ID" value="WAT89324.1"/>
    <property type="molecule type" value="Genomic_DNA"/>
</dbReference>
<dbReference type="PROSITE" id="PS51257">
    <property type="entry name" value="PROKAR_LIPOPROTEIN"/>
    <property type="match status" value="1"/>
</dbReference>
<evidence type="ECO:0000313" key="2">
    <source>
        <dbReference type="EMBL" id="WAT89324.1"/>
    </source>
</evidence>
<evidence type="ECO:0000256" key="1">
    <source>
        <dbReference type="SAM" id="SignalP"/>
    </source>
</evidence>
<keyword evidence="1" id="KW-0732">Signal</keyword>
<gene>
    <name evidence="2" type="ORF">O1Q84_11880</name>
</gene>
<keyword evidence="2" id="KW-0449">Lipoprotein</keyword>
<sequence length="78" mass="8528">MKTIIKTLPLVLVLLTACSEEAKTVEYYSQHLDEAKQVLADCENDARKKNADCENAASAVSKDLKSKVFGGGIKLKNE</sequence>
<dbReference type="Proteomes" id="UP001156560">
    <property type="component" value="Chromosome 1"/>
</dbReference>
<organism evidence="2 3">
    <name type="scientific">Vibrio parahaemolyticus</name>
    <dbReference type="NCBI Taxonomy" id="670"/>
    <lineage>
        <taxon>Bacteria</taxon>
        <taxon>Pseudomonadati</taxon>
        <taxon>Pseudomonadota</taxon>
        <taxon>Gammaproteobacteria</taxon>
        <taxon>Vibrionales</taxon>
        <taxon>Vibrionaceae</taxon>
        <taxon>Vibrio</taxon>
    </lineage>
</organism>
<feature type="signal peptide" evidence="1">
    <location>
        <begin position="1"/>
        <end position="22"/>
    </location>
</feature>
<name>A0AA47L5I1_VIBPH</name>
<dbReference type="AlphaFoldDB" id="A0AA47L5I1"/>
<feature type="chain" id="PRO_5041442933" evidence="1">
    <location>
        <begin position="23"/>
        <end position="78"/>
    </location>
</feature>
<protein>
    <submittedName>
        <fullName evidence="2">EexN family lipoprotein</fullName>
    </submittedName>
</protein>
<reference evidence="2" key="1">
    <citation type="submission" date="2022-12" db="EMBL/GenBank/DDBJ databases">
        <title>Vibrio parahaemolyticus become highly virulent by producing novel Tc toxins.</title>
        <authorList>
            <person name="Yang F."/>
            <person name="You Y."/>
            <person name="Lai Q."/>
            <person name="Xu L."/>
            <person name="Li F."/>
        </authorList>
    </citation>
    <scope>NUCLEOTIDE SEQUENCE</scope>
    <source>
        <strain evidence="2">Vp-HL-202005</strain>
    </source>
</reference>
<dbReference type="InterPro" id="IPR047937">
    <property type="entry name" value="Eex_IncN-like"/>
</dbReference>
<dbReference type="NCBIfam" id="NF033894">
    <property type="entry name" value="Eex_IncN"/>
    <property type="match status" value="1"/>
</dbReference>